<accession>A0A1S2QF29</accession>
<dbReference type="GO" id="GO:0016758">
    <property type="term" value="F:hexosyltransferase activity"/>
    <property type="evidence" value="ECO:0007669"/>
    <property type="project" value="UniProtKB-ARBA"/>
</dbReference>
<comment type="caution">
    <text evidence="6">The sequence shown here is derived from an EMBL/GenBank/DDBJ whole genome shotgun (WGS) entry which is preliminary data.</text>
</comment>
<dbReference type="PANTHER" id="PTHR48050">
    <property type="entry name" value="STEROL 3-BETA-GLUCOSYLTRANSFERASE"/>
    <property type="match status" value="1"/>
</dbReference>
<evidence type="ECO:0000259" key="4">
    <source>
        <dbReference type="Pfam" id="PF06722"/>
    </source>
</evidence>
<keyword evidence="3 6" id="KW-0808">Transferase</keyword>
<dbReference type="EMBL" id="MLYO01000025">
    <property type="protein sequence ID" value="OIK04758.1"/>
    <property type="molecule type" value="Genomic_DNA"/>
</dbReference>
<feature type="domain" description="Erythromycin biosynthesis protein CIII-like N-terminal" evidence="5">
    <location>
        <begin position="23"/>
        <end position="223"/>
    </location>
</feature>
<feature type="domain" description="Erythromycin biosynthesis protein CIII-like C-terminal" evidence="4">
    <location>
        <begin position="264"/>
        <end position="403"/>
    </location>
</feature>
<dbReference type="SUPFAM" id="SSF53756">
    <property type="entry name" value="UDP-Glycosyltransferase/glycogen phosphorylase"/>
    <property type="match status" value="1"/>
</dbReference>
<proteinExistence type="inferred from homology"/>
<dbReference type="Gene3D" id="3.40.50.2000">
    <property type="entry name" value="Glycogen Phosphorylase B"/>
    <property type="match status" value="2"/>
</dbReference>
<comment type="similarity">
    <text evidence="1">Belongs to the glycosyltransferase 28 family.</text>
</comment>
<organism evidence="6 7">
    <name type="scientific">Streptomyces monashensis</name>
    <dbReference type="NCBI Taxonomy" id="1678012"/>
    <lineage>
        <taxon>Bacteria</taxon>
        <taxon>Bacillati</taxon>
        <taxon>Actinomycetota</taxon>
        <taxon>Actinomycetes</taxon>
        <taxon>Kitasatosporales</taxon>
        <taxon>Streptomycetaceae</taxon>
        <taxon>Streptomyces</taxon>
    </lineage>
</organism>
<dbReference type="InterPro" id="IPR010610">
    <property type="entry name" value="EryCIII-like_C"/>
</dbReference>
<evidence type="ECO:0000313" key="7">
    <source>
        <dbReference type="Proteomes" id="UP000179642"/>
    </source>
</evidence>
<dbReference type="OrthoDB" id="6620093at2"/>
<dbReference type="InterPro" id="IPR002213">
    <property type="entry name" value="UDP_glucos_trans"/>
</dbReference>
<reference evidence="6 7" key="1">
    <citation type="submission" date="2016-10" db="EMBL/GenBank/DDBJ databases">
        <title>Genome sequence of Streptomyces sp. MUSC 1.</title>
        <authorList>
            <person name="Lee L.-H."/>
            <person name="Ser H.-L."/>
            <person name="Law J.W.-F."/>
        </authorList>
    </citation>
    <scope>NUCLEOTIDE SEQUENCE [LARGE SCALE GENOMIC DNA]</scope>
    <source>
        <strain evidence="6 7">MUSC 1</strain>
    </source>
</reference>
<dbReference type="GO" id="GO:0008194">
    <property type="term" value="F:UDP-glycosyltransferase activity"/>
    <property type="evidence" value="ECO:0007669"/>
    <property type="project" value="InterPro"/>
</dbReference>
<gene>
    <name evidence="6" type="ORF">BIV23_15410</name>
</gene>
<evidence type="ECO:0000256" key="3">
    <source>
        <dbReference type="ARBA" id="ARBA00022679"/>
    </source>
</evidence>
<dbReference type="InterPro" id="IPR050426">
    <property type="entry name" value="Glycosyltransferase_28"/>
</dbReference>
<dbReference type="GO" id="GO:0017000">
    <property type="term" value="P:antibiotic biosynthetic process"/>
    <property type="evidence" value="ECO:0007669"/>
    <property type="project" value="UniProtKB-ARBA"/>
</dbReference>
<dbReference type="PANTHER" id="PTHR48050:SF13">
    <property type="entry name" value="STEROL 3-BETA-GLUCOSYLTRANSFERASE UGT80A2"/>
    <property type="match status" value="1"/>
</dbReference>
<dbReference type="AlphaFoldDB" id="A0A1S2QF29"/>
<dbReference type="CDD" id="cd03784">
    <property type="entry name" value="GT1_Gtf-like"/>
    <property type="match status" value="1"/>
</dbReference>
<dbReference type="InterPro" id="IPR048284">
    <property type="entry name" value="EryCIII-like_N"/>
</dbReference>
<sequence length="405" mass="43327">MRVLFTTLGSPSHGRAQSPLARAFAAAGHDVLVATAPSLVPLFAQDDVRVSACVGEFSVRSFIAADVLAQASRSSPEGEARHGLLERALLLAMSGPMAEVLLERILPVAREFRPDLILRDGMDLSSCLTAEHLGVPQLPTPSGAGNAVDPAQVLPRLNAVRREQGLPAQEDPLSIVPHGRIDYVPAAFSFARHLPPSWAYRQTVAVDHRSALPRWIAELPTDRPLVFAALGTALPMIREQTAAAPAQEQLPVPLPDPVVTLRSMIEAAGRLEECTVVVATSGLPADTEGLPAHVRVTDRVPQPLLLESVDAFLTHGGYNSVRESLRTATPMAVLPQFGDQLANARRVQELGLGRAIDDSTPDGIAAAVRQTLADPHIRARTREARLAMLALPEIESAVEDLKKLA</sequence>
<protein>
    <submittedName>
        <fullName evidence="6">Glycosyl transferase</fullName>
    </submittedName>
</protein>
<dbReference type="Pfam" id="PF06722">
    <property type="entry name" value="EryCIII-like_C"/>
    <property type="match status" value="1"/>
</dbReference>
<name>A0A1S2QF29_9ACTN</name>
<dbReference type="Pfam" id="PF21036">
    <property type="entry name" value="EryCIII-like_N"/>
    <property type="match status" value="1"/>
</dbReference>
<evidence type="ECO:0000256" key="2">
    <source>
        <dbReference type="ARBA" id="ARBA00022676"/>
    </source>
</evidence>
<dbReference type="RefSeq" id="WP_071381412.1">
    <property type="nucleotide sequence ID" value="NZ_MLYO01000025.1"/>
</dbReference>
<evidence type="ECO:0000256" key="1">
    <source>
        <dbReference type="ARBA" id="ARBA00006962"/>
    </source>
</evidence>
<keyword evidence="2" id="KW-0328">Glycosyltransferase</keyword>
<evidence type="ECO:0000313" key="6">
    <source>
        <dbReference type="EMBL" id="OIK04758.1"/>
    </source>
</evidence>
<keyword evidence="7" id="KW-1185">Reference proteome</keyword>
<evidence type="ECO:0000259" key="5">
    <source>
        <dbReference type="Pfam" id="PF21036"/>
    </source>
</evidence>
<dbReference type="Proteomes" id="UP000179642">
    <property type="component" value="Unassembled WGS sequence"/>
</dbReference>